<dbReference type="Gene3D" id="3.30.565.10">
    <property type="entry name" value="Histidine kinase-like ATPase, C-terminal domain"/>
    <property type="match status" value="1"/>
</dbReference>
<evidence type="ECO:0000256" key="9">
    <source>
        <dbReference type="SAM" id="MobiDB-lite"/>
    </source>
</evidence>
<dbReference type="EMBL" id="JAUSQZ010000001">
    <property type="protein sequence ID" value="MDP9830132.1"/>
    <property type="molecule type" value="Genomic_DNA"/>
</dbReference>
<keyword evidence="10" id="KW-1133">Transmembrane helix</keyword>
<dbReference type="PANTHER" id="PTHR24421:SF10">
    <property type="entry name" value="NITRATE_NITRITE SENSOR PROTEIN NARQ"/>
    <property type="match status" value="1"/>
</dbReference>
<feature type="domain" description="Signal transduction histidine kinase subgroup 3 dimerisation and phosphoacceptor" evidence="11">
    <location>
        <begin position="194"/>
        <end position="259"/>
    </location>
</feature>
<evidence type="ECO:0000256" key="1">
    <source>
        <dbReference type="ARBA" id="ARBA00000085"/>
    </source>
</evidence>
<comment type="caution">
    <text evidence="12">The sequence shown here is derived from an EMBL/GenBank/DDBJ whole genome shotgun (WGS) entry which is preliminary data.</text>
</comment>
<evidence type="ECO:0000256" key="10">
    <source>
        <dbReference type="SAM" id="Phobius"/>
    </source>
</evidence>
<feature type="compositionally biased region" description="Low complexity" evidence="9">
    <location>
        <begin position="436"/>
        <end position="449"/>
    </location>
</feature>
<keyword evidence="4" id="KW-0808">Transferase</keyword>
<proteinExistence type="predicted"/>
<evidence type="ECO:0000256" key="3">
    <source>
        <dbReference type="ARBA" id="ARBA00022553"/>
    </source>
</evidence>
<feature type="region of interest" description="Disordered" evidence="9">
    <location>
        <begin position="431"/>
        <end position="485"/>
    </location>
</feature>
<protein>
    <recommendedName>
        <fullName evidence="2">histidine kinase</fullName>
        <ecNumber evidence="2">2.7.13.3</ecNumber>
    </recommendedName>
</protein>
<organism evidence="12 13">
    <name type="scientific">Kineosporia succinea</name>
    <dbReference type="NCBI Taxonomy" id="84632"/>
    <lineage>
        <taxon>Bacteria</taxon>
        <taxon>Bacillati</taxon>
        <taxon>Actinomycetota</taxon>
        <taxon>Actinomycetes</taxon>
        <taxon>Kineosporiales</taxon>
        <taxon>Kineosporiaceae</taxon>
        <taxon>Kineosporia</taxon>
    </lineage>
</organism>
<evidence type="ECO:0000256" key="4">
    <source>
        <dbReference type="ARBA" id="ARBA00022679"/>
    </source>
</evidence>
<keyword evidence="10" id="KW-0472">Membrane</keyword>
<feature type="region of interest" description="Disordered" evidence="9">
    <location>
        <begin position="351"/>
        <end position="380"/>
    </location>
</feature>
<keyword evidence="10" id="KW-0812">Transmembrane</keyword>
<dbReference type="EC" id="2.7.13.3" evidence="2"/>
<keyword evidence="6 12" id="KW-0418">Kinase</keyword>
<accession>A0ABT9PCB9</accession>
<evidence type="ECO:0000256" key="7">
    <source>
        <dbReference type="ARBA" id="ARBA00022840"/>
    </source>
</evidence>
<keyword evidence="7" id="KW-0067">ATP-binding</keyword>
<reference evidence="12 13" key="1">
    <citation type="submission" date="2023-07" db="EMBL/GenBank/DDBJ databases">
        <title>Sequencing the genomes of 1000 actinobacteria strains.</title>
        <authorList>
            <person name="Klenk H.-P."/>
        </authorList>
    </citation>
    <scope>NUCLEOTIDE SEQUENCE [LARGE SCALE GENOMIC DNA]</scope>
    <source>
        <strain evidence="12 13">DSM 44388</strain>
    </source>
</reference>
<gene>
    <name evidence="12" type="ORF">J2S57_005881</name>
</gene>
<evidence type="ECO:0000313" key="12">
    <source>
        <dbReference type="EMBL" id="MDP9830132.1"/>
    </source>
</evidence>
<evidence type="ECO:0000259" key="11">
    <source>
        <dbReference type="Pfam" id="PF07730"/>
    </source>
</evidence>
<keyword evidence="5" id="KW-0547">Nucleotide-binding</keyword>
<comment type="catalytic activity">
    <reaction evidence="1">
        <text>ATP + protein L-histidine = ADP + protein N-phospho-L-histidine.</text>
        <dbReference type="EC" id="2.7.13.3"/>
    </reaction>
</comment>
<evidence type="ECO:0000256" key="8">
    <source>
        <dbReference type="ARBA" id="ARBA00023012"/>
    </source>
</evidence>
<feature type="transmembrane region" description="Helical" evidence="10">
    <location>
        <begin position="49"/>
        <end position="67"/>
    </location>
</feature>
<dbReference type="InterPro" id="IPR036890">
    <property type="entry name" value="HATPase_C_sf"/>
</dbReference>
<feature type="transmembrane region" description="Helical" evidence="10">
    <location>
        <begin position="19"/>
        <end position="37"/>
    </location>
</feature>
<dbReference type="InterPro" id="IPR011712">
    <property type="entry name" value="Sig_transdc_His_kin_sub3_dim/P"/>
</dbReference>
<dbReference type="RefSeq" id="WP_307249017.1">
    <property type="nucleotide sequence ID" value="NZ_JAUSQZ010000001.1"/>
</dbReference>
<evidence type="ECO:0000256" key="2">
    <source>
        <dbReference type="ARBA" id="ARBA00012438"/>
    </source>
</evidence>
<keyword evidence="3" id="KW-0597">Phosphoprotein</keyword>
<dbReference type="GO" id="GO:0016301">
    <property type="term" value="F:kinase activity"/>
    <property type="evidence" value="ECO:0007669"/>
    <property type="project" value="UniProtKB-KW"/>
</dbReference>
<feature type="transmembrane region" description="Helical" evidence="10">
    <location>
        <begin position="74"/>
        <end position="93"/>
    </location>
</feature>
<keyword evidence="13" id="KW-1185">Reference proteome</keyword>
<dbReference type="Gene3D" id="1.20.5.1930">
    <property type="match status" value="1"/>
</dbReference>
<keyword evidence="8" id="KW-0902">Two-component regulatory system</keyword>
<feature type="compositionally biased region" description="Polar residues" evidence="9">
    <location>
        <begin position="469"/>
        <end position="485"/>
    </location>
</feature>
<evidence type="ECO:0000256" key="5">
    <source>
        <dbReference type="ARBA" id="ARBA00022741"/>
    </source>
</evidence>
<feature type="compositionally biased region" description="Gly residues" evidence="9">
    <location>
        <begin position="351"/>
        <end position="364"/>
    </location>
</feature>
<name>A0ABT9PCB9_9ACTN</name>
<dbReference type="Proteomes" id="UP001235712">
    <property type="component" value="Unassembled WGS sequence"/>
</dbReference>
<dbReference type="Pfam" id="PF07730">
    <property type="entry name" value="HisKA_3"/>
    <property type="match status" value="1"/>
</dbReference>
<evidence type="ECO:0000256" key="6">
    <source>
        <dbReference type="ARBA" id="ARBA00022777"/>
    </source>
</evidence>
<sequence>MQLSVADHVRRATARHPHLVDLATASVLVLLILVAWVKGPTPAAPAEPQPLPALLFSLGLTFSAVSLRGFRPRLVAVASAAAYCAFVIVTGSHEPALVMAQPFVAYTLALKVPRTTARQITGVAALTMYLVDAVVVGDSLWHDQSIGILLWTAVGLAAGEATRNRRAYIAAVEERARRAEQTREDEARRRVMQERVRIARELHDVVAHHIAVINVQAGAVSHLLDRRPEAIRPAVNHIREACDTVLTELSSIVGVLRQPGDPLSTEPAPGLHRLPDLLESMAAAGLAVDSTTRGHERDLPAVTDLAAYRVIQEALTNAHKYGTGRTRLEIGYGPQEIAILVTNELGARVAGGPGPEGGGAGSGSSGWSIAGPGGGQNGGRVGAPGLPAGGGYGLIGMSERVAAAQGALTTRITDEGQFVVEVAMPVPAPVTPPVTEPVAEPVTAPTAAPGLTLPGSDTSSREGGPVRTPSHSGTTPNTGTFQGHS</sequence>
<feature type="compositionally biased region" description="Gly residues" evidence="9">
    <location>
        <begin position="371"/>
        <end position="380"/>
    </location>
</feature>
<evidence type="ECO:0000313" key="13">
    <source>
        <dbReference type="Proteomes" id="UP001235712"/>
    </source>
</evidence>
<dbReference type="PANTHER" id="PTHR24421">
    <property type="entry name" value="NITRATE/NITRITE SENSOR PROTEIN NARX-RELATED"/>
    <property type="match status" value="1"/>
</dbReference>
<dbReference type="InterPro" id="IPR050482">
    <property type="entry name" value="Sensor_HK_TwoCompSys"/>
</dbReference>